<evidence type="ECO:0000256" key="2">
    <source>
        <dbReference type="ARBA" id="ARBA00022692"/>
    </source>
</evidence>
<dbReference type="PROSITE" id="PS50850">
    <property type="entry name" value="MFS"/>
    <property type="match status" value="1"/>
</dbReference>
<feature type="transmembrane region" description="Helical" evidence="5">
    <location>
        <begin position="159"/>
        <end position="178"/>
    </location>
</feature>
<dbReference type="InterPro" id="IPR005829">
    <property type="entry name" value="Sugar_transporter_CS"/>
</dbReference>
<dbReference type="GO" id="GO:0140115">
    <property type="term" value="P:export across plasma membrane"/>
    <property type="evidence" value="ECO:0007669"/>
    <property type="project" value="UniProtKB-ARBA"/>
</dbReference>
<dbReference type="Proteomes" id="UP001222932">
    <property type="component" value="Unassembled WGS sequence"/>
</dbReference>
<feature type="transmembrane region" description="Helical" evidence="5">
    <location>
        <begin position="91"/>
        <end position="112"/>
    </location>
</feature>
<feature type="transmembrane region" description="Helical" evidence="5">
    <location>
        <begin position="361"/>
        <end position="381"/>
    </location>
</feature>
<feature type="transmembrane region" description="Helical" evidence="5">
    <location>
        <begin position="494"/>
        <end position="514"/>
    </location>
</feature>
<evidence type="ECO:0000256" key="4">
    <source>
        <dbReference type="ARBA" id="ARBA00023136"/>
    </source>
</evidence>
<keyword evidence="8" id="KW-1185">Reference proteome</keyword>
<comment type="caution">
    <text evidence="7">The sequence shown here is derived from an EMBL/GenBank/DDBJ whole genome shotgun (WGS) entry which is preliminary data.</text>
</comment>
<dbReference type="Gene3D" id="1.20.1250.20">
    <property type="entry name" value="MFS general substrate transporter like domains"/>
    <property type="match status" value="1"/>
</dbReference>
<evidence type="ECO:0000256" key="5">
    <source>
        <dbReference type="SAM" id="Phobius"/>
    </source>
</evidence>
<dbReference type="PANTHER" id="PTHR23502">
    <property type="entry name" value="MAJOR FACILITATOR SUPERFAMILY"/>
    <property type="match status" value="1"/>
</dbReference>
<evidence type="ECO:0000259" key="6">
    <source>
        <dbReference type="PROSITE" id="PS50850"/>
    </source>
</evidence>
<dbReference type="GO" id="GO:0022857">
    <property type="term" value="F:transmembrane transporter activity"/>
    <property type="evidence" value="ECO:0007669"/>
    <property type="project" value="InterPro"/>
</dbReference>
<keyword evidence="2 5" id="KW-0812">Transmembrane</keyword>
<reference evidence="7" key="2">
    <citation type="submission" date="2023-06" db="EMBL/GenBank/DDBJ databases">
        <authorList>
            <person name="Kobayashi Y."/>
            <person name="Kayamori A."/>
            <person name="Aoki K."/>
            <person name="Shiwa Y."/>
            <person name="Fujita N."/>
            <person name="Sugita T."/>
            <person name="Iwasaki W."/>
            <person name="Tanaka N."/>
            <person name="Takashima M."/>
        </authorList>
    </citation>
    <scope>NUCLEOTIDE SEQUENCE</scope>
    <source>
        <strain evidence="7">HIS016</strain>
    </source>
</reference>
<feature type="transmembrane region" description="Helical" evidence="5">
    <location>
        <begin position="402"/>
        <end position="423"/>
    </location>
</feature>
<name>A0AAD3TNY3_9TREE</name>
<dbReference type="GO" id="GO:0042908">
    <property type="term" value="P:xenobiotic transport"/>
    <property type="evidence" value="ECO:0007669"/>
    <property type="project" value="UniProtKB-ARBA"/>
</dbReference>
<feature type="domain" description="Major facilitator superfamily (MFS) profile" evidence="6">
    <location>
        <begin position="93"/>
        <end position="513"/>
    </location>
</feature>
<sequence>MEAIRMSSPQSPTFELTDPISRVTSGVSQFSLDADREALRRGLEDAKEGGVSQSTTAAVTESADKGDPFEVHWDGPDDPHCPLNMSTARKWAIVLVIAVSCCCVTCCSSMAAMTYKGMIESYGINTTLCISSISFFVMGLGCGPLLLGPISEFMGRKPVLHGAFALFFLFNFPVAFAPHIAMHLAFRFVTGFVGSAFLSVSGGAITDVFPNTKVATPMMIFSSAPFLGPILGPLLSGFINQRQPNWRWTYYVIIMWAFVCMVALFLLLPETYDPQLLKRKAKHLRKTGDSRWRAPIEKENRSFTAALKHSLRTPFRLILKEPMVLFLDLWSALILGILYLSFAGVPYIFRTQHGFTLEQTGMAFLGIGAGQVVAALTQPLFNRAYAKVSAAHGGHAPPEARLFMGMFGAVICPVGLLLLGLTAFKAVHWIVPIALSSLFGLGLVYAFNATFTYLVDAYRPVAASALASNSFMRSTFAAGFPLFALPLYHRLGSVGATCLLAGLLFLFLPVPFVLTRYGARLRAKSSFAAHV</sequence>
<keyword evidence="4 5" id="KW-0472">Membrane</keyword>
<feature type="transmembrane region" description="Helical" evidence="5">
    <location>
        <begin position="325"/>
        <end position="349"/>
    </location>
</feature>
<evidence type="ECO:0000313" key="7">
    <source>
        <dbReference type="EMBL" id="GMK54062.1"/>
    </source>
</evidence>
<feature type="transmembrane region" description="Helical" evidence="5">
    <location>
        <begin position="248"/>
        <end position="268"/>
    </location>
</feature>
<dbReference type="EMBL" id="BTCM01000001">
    <property type="protein sequence ID" value="GMK54062.1"/>
    <property type="molecule type" value="Genomic_DNA"/>
</dbReference>
<reference evidence="7" key="1">
    <citation type="journal article" date="2023" name="BMC Genomics">
        <title>Chromosome-level genome assemblies of Cutaneotrichosporon spp. (Trichosporonales, Basidiomycota) reveal imbalanced evolution between nucleotide sequences and chromosome synteny.</title>
        <authorList>
            <person name="Kobayashi Y."/>
            <person name="Kayamori A."/>
            <person name="Aoki K."/>
            <person name="Shiwa Y."/>
            <person name="Matsutani M."/>
            <person name="Fujita N."/>
            <person name="Sugita T."/>
            <person name="Iwasaki W."/>
            <person name="Tanaka N."/>
            <person name="Takashima M."/>
        </authorList>
    </citation>
    <scope>NUCLEOTIDE SEQUENCE</scope>
    <source>
        <strain evidence="7">HIS016</strain>
    </source>
</reference>
<gene>
    <name evidence="7" type="ORF">CspeluHIS016_0106480</name>
</gene>
<dbReference type="FunFam" id="1.20.1250.20:FF:000082">
    <property type="entry name" value="MFS multidrug transporter, putative"/>
    <property type="match status" value="1"/>
</dbReference>
<dbReference type="GO" id="GO:0005886">
    <property type="term" value="C:plasma membrane"/>
    <property type="evidence" value="ECO:0007669"/>
    <property type="project" value="TreeGrafter"/>
</dbReference>
<protein>
    <recommendedName>
        <fullName evidence="6">Major facilitator superfamily (MFS) profile domain-containing protein</fullName>
    </recommendedName>
</protein>
<dbReference type="SUPFAM" id="SSF103473">
    <property type="entry name" value="MFS general substrate transporter"/>
    <property type="match status" value="1"/>
</dbReference>
<dbReference type="InterPro" id="IPR036259">
    <property type="entry name" value="MFS_trans_sf"/>
</dbReference>
<evidence type="ECO:0000256" key="3">
    <source>
        <dbReference type="ARBA" id="ARBA00022989"/>
    </source>
</evidence>
<dbReference type="InterPro" id="IPR020846">
    <property type="entry name" value="MFS_dom"/>
</dbReference>
<comment type="subcellular location">
    <subcellularLocation>
        <location evidence="1">Membrane</location>
        <topology evidence="1">Multi-pass membrane protein</topology>
    </subcellularLocation>
</comment>
<dbReference type="PROSITE" id="PS00216">
    <property type="entry name" value="SUGAR_TRANSPORT_1"/>
    <property type="match status" value="1"/>
</dbReference>
<organism evidence="7 8">
    <name type="scientific">Cutaneotrichosporon spelunceum</name>
    <dbReference type="NCBI Taxonomy" id="1672016"/>
    <lineage>
        <taxon>Eukaryota</taxon>
        <taxon>Fungi</taxon>
        <taxon>Dikarya</taxon>
        <taxon>Basidiomycota</taxon>
        <taxon>Agaricomycotina</taxon>
        <taxon>Tremellomycetes</taxon>
        <taxon>Trichosporonales</taxon>
        <taxon>Trichosporonaceae</taxon>
        <taxon>Cutaneotrichosporon</taxon>
    </lineage>
</organism>
<feature type="transmembrane region" description="Helical" evidence="5">
    <location>
        <begin position="218"/>
        <end position="236"/>
    </location>
</feature>
<feature type="transmembrane region" description="Helical" evidence="5">
    <location>
        <begin position="124"/>
        <end position="147"/>
    </location>
</feature>
<evidence type="ECO:0000313" key="8">
    <source>
        <dbReference type="Proteomes" id="UP001222932"/>
    </source>
</evidence>
<proteinExistence type="predicted"/>
<dbReference type="AlphaFoldDB" id="A0AAD3TNY3"/>
<dbReference type="InterPro" id="IPR011701">
    <property type="entry name" value="MFS"/>
</dbReference>
<feature type="transmembrane region" description="Helical" evidence="5">
    <location>
        <begin position="429"/>
        <end position="454"/>
    </location>
</feature>
<evidence type="ECO:0000256" key="1">
    <source>
        <dbReference type="ARBA" id="ARBA00004141"/>
    </source>
</evidence>
<keyword evidence="3 5" id="KW-1133">Transmembrane helix</keyword>
<dbReference type="PANTHER" id="PTHR23502:SF7">
    <property type="entry name" value="DRUG_PROTON ANTIPORTER YHK8-RELATED"/>
    <property type="match status" value="1"/>
</dbReference>
<dbReference type="Pfam" id="PF07690">
    <property type="entry name" value="MFS_1"/>
    <property type="match status" value="1"/>
</dbReference>
<accession>A0AAD3TNY3</accession>